<name>A0ABD2PTR2_9PLAT</name>
<proteinExistence type="predicted"/>
<gene>
    <name evidence="2" type="ORF">Ciccas_011595</name>
</gene>
<evidence type="ECO:0000256" key="1">
    <source>
        <dbReference type="SAM" id="MobiDB-lite"/>
    </source>
</evidence>
<evidence type="ECO:0000313" key="2">
    <source>
        <dbReference type="EMBL" id="KAL3309851.1"/>
    </source>
</evidence>
<organism evidence="2 3">
    <name type="scientific">Cichlidogyrus casuarinus</name>
    <dbReference type="NCBI Taxonomy" id="1844966"/>
    <lineage>
        <taxon>Eukaryota</taxon>
        <taxon>Metazoa</taxon>
        <taxon>Spiralia</taxon>
        <taxon>Lophotrochozoa</taxon>
        <taxon>Platyhelminthes</taxon>
        <taxon>Monogenea</taxon>
        <taxon>Monopisthocotylea</taxon>
        <taxon>Dactylogyridea</taxon>
        <taxon>Ancyrocephalidae</taxon>
        <taxon>Cichlidogyrus</taxon>
    </lineage>
</organism>
<evidence type="ECO:0000313" key="3">
    <source>
        <dbReference type="Proteomes" id="UP001626550"/>
    </source>
</evidence>
<dbReference type="Proteomes" id="UP001626550">
    <property type="component" value="Unassembled WGS sequence"/>
</dbReference>
<reference evidence="2 3" key="1">
    <citation type="submission" date="2024-11" db="EMBL/GenBank/DDBJ databases">
        <title>Adaptive evolution of stress response genes in parasites aligns with host niche diversity.</title>
        <authorList>
            <person name="Hahn C."/>
            <person name="Resl P."/>
        </authorList>
    </citation>
    <scope>NUCLEOTIDE SEQUENCE [LARGE SCALE GENOMIC DNA]</scope>
    <source>
        <strain evidence="2">EGGRZ-B1_66</strain>
        <tissue evidence="2">Body</tissue>
    </source>
</reference>
<feature type="region of interest" description="Disordered" evidence="1">
    <location>
        <begin position="67"/>
        <end position="109"/>
    </location>
</feature>
<feature type="compositionally biased region" description="Basic and acidic residues" evidence="1">
    <location>
        <begin position="100"/>
        <end position="109"/>
    </location>
</feature>
<dbReference type="EMBL" id="JBJKFK010003489">
    <property type="protein sequence ID" value="KAL3309851.1"/>
    <property type="molecule type" value="Genomic_DNA"/>
</dbReference>
<accession>A0ABD2PTR2</accession>
<dbReference type="AlphaFoldDB" id="A0ABD2PTR2"/>
<protein>
    <submittedName>
        <fullName evidence="2">Uncharacterized protein</fullName>
    </submittedName>
</protein>
<keyword evidence="3" id="KW-1185">Reference proteome</keyword>
<sequence>MTLTAELKHQVDVIRESQPFVRTSEIMKSARSKTANKWGVFKQSGTYKTMEDKANSAYSSLRSMVYGSGPDSLRPHPPQARSHDDASFMSEQDLLGEEAFTDKKHSNTS</sequence>
<comment type="caution">
    <text evidence="2">The sequence shown here is derived from an EMBL/GenBank/DDBJ whole genome shotgun (WGS) entry which is preliminary data.</text>
</comment>